<evidence type="ECO:0000313" key="5">
    <source>
        <dbReference type="EMBL" id="KAB1062828.1"/>
    </source>
</evidence>
<feature type="domain" description="CBS" evidence="4">
    <location>
        <begin position="7"/>
        <end position="65"/>
    </location>
</feature>
<evidence type="ECO:0000259" key="4">
    <source>
        <dbReference type="PROSITE" id="PS51371"/>
    </source>
</evidence>
<accession>A0A6N6M239</accession>
<protein>
    <submittedName>
        <fullName evidence="5">CBS domain-containing protein</fullName>
    </submittedName>
</protein>
<dbReference type="InterPro" id="IPR051257">
    <property type="entry name" value="Diverse_CBS-Domain"/>
</dbReference>
<dbReference type="SUPFAM" id="SSF54631">
    <property type="entry name" value="CBS-domain pair"/>
    <property type="match status" value="1"/>
</dbReference>
<name>A0A6N6M239_9FLAO</name>
<dbReference type="PANTHER" id="PTHR43080">
    <property type="entry name" value="CBS DOMAIN-CONTAINING PROTEIN CBSX3, MITOCHONDRIAL"/>
    <property type="match status" value="1"/>
</dbReference>
<dbReference type="Gene3D" id="3.10.580.10">
    <property type="entry name" value="CBS-domain"/>
    <property type="match status" value="1"/>
</dbReference>
<dbReference type="SMART" id="SM00116">
    <property type="entry name" value="CBS"/>
    <property type="match status" value="2"/>
</dbReference>
<dbReference type="Proteomes" id="UP000435357">
    <property type="component" value="Unassembled WGS sequence"/>
</dbReference>
<dbReference type="RefSeq" id="WP_151169442.1">
    <property type="nucleotide sequence ID" value="NZ_WACR01000010.1"/>
</dbReference>
<sequence length="221" mass="25082">MIAKELISDDVPEISPSDNGQKASTLMDEFRMTHLPVINGQNQLLGMLSESALFDVDDWDAPVESYKSTLVDISVKENDHIFTVIKQMGESNSSCIAVVSEKKQFIGAISIYHLMKIISQLALFQDHGGILELEMNIIDYSLSEIANIVESNNAKILGMYIRNHPDSRKIHVALKINKSDLSAVVQTFERYEYTIAARFYQNNENDDLQNRYDNLMNYLNI</sequence>
<keyword evidence="1 2" id="KW-0129">CBS domain</keyword>
<evidence type="ECO:0000256" key="3">
    <source>
        <dbReference type="SAM" id="MobiDB-lite"/>
    </source>
</evidence>
<reference evidence="5 6" key="1">
    <citation type="submission" date="2019-09" db="EMBL/GenBank/DDBJ databases">
        <title>Genomes of Cryomorphaceae.</title>
        <authorList>
            <person name="Bowman J.P."/>
        </authorList>
    </citation>
    <scope>NUCLEOTIDE SEQUENCE [LARGE SCALE GENOMIC DNA]</scope>
    <source>
        <strain evidence="5 6">KCTC 52047</strain>
    </source>
</reference>
<dbReference type="EMBL" id="WACR01000010">
    <property type="protein sequence ID" value="KAB1062828.1"/>
    <property type="molecule type" value="Genomic_DNA"/>
</dbReference>
<comment type="caution">
    <text evidence="5">The sequence shown here is derived from an EMBL/GenBank/DDBJ whole genome shotgun (WGS) entry which is preliminary data.</text>
</comment>
<evidence type="ECO:0000256" key="1">
    <source>
        <dbReference type="ARBA" id="ARBA00023122"/>
    </source>
</evidence>
<feature type="region of interest" description="Disordered" evidence="3">
    <location>
        <begin position="1"/>
        <end position="22"/>
    </location>
</feature>
<gene>
    <name evidence="5" type="ORF">F3059_11620</name>
</gene>
<dbReference type="InterPro" id="IPR046342">
    <property type="entry name" value="CBS_dom_sf"/>
</dbReference>
<organism evidence="5 6">
    <name type="scientific">Salibacter halophilus</name>
    <dbReference type="NCBI Taxonomy" id="1803916"/>
    <lineage>
        <taxon>Bacteria</taxon>
        <taxon>Pseudomonadati</taxon>
        <taxon>Bacteroidota</taxon>
        <taxon>Flavobacteriia</taxon>
        <taxon>Flavobacteriales</taxon>
        <taxon>Salibacteraceae</taxon>
        <taxon>Salibacter</taxon>
    </lineage>
</organism>
<dbReference type="PANTHER" id="PTHR43080:SF2">
    <property type="entry name" value="CBS DOMAIN-CONTAINING PROTEIN"/>
    <property type="match status" value="1"/>
</dbReference>
<evidence type="ECO:0000313" key="6">
    <source>
        <dbReference type="Proteomes" id="UP000435357"/>
    </source>
</evidence>
<dbReference type="InterPro" id="IPR000644">
    <property type="entry name" value="CBS_dom"/>
</dbReference>
<dbReference type="Pfam" id="PF00571">
    <property type="entry name" value="CBS"/>
    <property type="match status" value="2"/>
</dbReference>
<proteinExistence type="predicted"/>
<dbReference type="OrthoDB" id="1523762at2"/>
<dbReference type="AlphaFoldDB" id="A0A6N6M239"/>
<keyword evidence="6" id="KW-1185">Reference proteome</keyword>
<evidence type="ECO:0000256" key="2">
    <source>
        <dbReference type="PROSITE-ProRule" id="PRU00703"/>
    </source>
</evidence>
<dbReference type="PROSITE" id="PS51371">
    <property type="entry name" value="CBS"/>
    <property type="match status" value="1"/>
</dbReference>